<keyword evidence="2" id="KW-0472">Membrane</keyword>
<feature type="transmembrane region" description="Helical" evidence="2">
    <location>
        <begin position="1585"/>
        <end position="1610"/>
    </location>
</feature>
<feature type="transmembrane region" description="Helical" evidence="2">
    <location>
        <begin position="853"/>
        <end position="874"/>
    </location>
</feature>
<reference evidence="3 4" key="1">
    <citation type="submission" date="2019-07" db="EMBL/GenBank/DDBJ databases">
        <title>Genomics analysis of Aphanomyces spp. identifies a new class of oomycete effector associated with host adaptation.</title>
        <authorList>
            <person name="Gaulin E."/>
        </authorList>
    </citation>
    <scope>NUCLEOTIDE SEQUENCE [LARGE SCALE GENOMIC DNA]</scope>
    <source>
        <strain evidence="3 4">ATCC 201684</strain>
    </source>
</reference>
<feature type="transmembrane region" description="Helical" evidence="2">
    <location>
        <begin position="987"/>
        <end position="1009"/>
    </location>
</feature>
<feature type="transmembrane region" description="Helical" evidence="2">
    <location>
        <begin position="1631"/>
        <end position="1654"/>
    </location>
</feature>
<organism evidence="3 4">
    <name type="scientific">Aphanomyces euteiches</name>
    <dbReference type="NCBI Taxonomy" id="100861"/>
    <lineage>
        <taxon>Eukaryota</taxon>
        <taxon>Sar</taxon>
        <taxon>Stramenopiles</taxon>
        <taxon>Oomycota</taxon>
        <taxon>Saprolegniomycetes</taxon>
        <taxon>Saprolegniales</taxon>
        <taxon>Verrucalvaceae</taxon>
        <taxon>Aphanomyces</taxon>
    </lineage>
</organism>
<evidence type="ECO:0000313" key="4">
    <source>
        <dbReference type="Proteomes" id="UP000481153"/>
    </source>
</evidence>
<keyword evidence="2" id="KW-1133">Transmembrane helix</keyword>
<feature type="transmembrane region" description="Helical" evidence="2">
    <location>
        <begin position="726"/>
        <end position="750"/>
    </location>
</feature>
<feature type="transmembrane region" description="Helical" evidence="2">
    <location>
        <begin position="770"/>
        <end position="790"/>
    </location>
</feature>
<feature type="compositionally biased region" description="Polar residues" evidence="1">
    <location>
        <begin position="1"/>
        <end position="22"/>
    </location>
</feature>
<sequence length="1883" mass="212010">MNPTVSDINGAGNTQKAPQGNKSRIRPIDPDKTAGPRLSFLNNAELVPASKSVQASKEKATNQEDPYDNSMTTAEVAECMVGLLYLVFTLVLSSYYLGYLSPFMADDLWWSGFNASGVQSYLMDVFNAQLNLARNQTVTIDFTSNMYGIEKDYSQFYTPIESSPVYPRLTFNVMSFNLATLVIALRQTAGPDWVTTQYCWIDFNRTWEVAHTVLRQKRCYARYTDNGAVYYEPFVRLVDWNKWLNGRFGNNFNITIGNPLSKMPEGQAWLTNTPYSFVDVESEVAFWHQAGITRYAVQFTNSYLYGMSETMGIQNALGVTQAFTTKRTISQYRSGGWTTIWMYFGMWNDIYFGSYFGYSYLLNHPDNQRFTPPCNYSDYVASPDNYTCDPCDPLWNPESYCYPNYEMYLNLPYTPMFQLVHSKIGPLNSIDMYFIPAPSSLVKLYTTFRSLVTQLILSNDSFATAISAVPALSSDPVPPSWSDPALLYMGGDPSCLFRQPSSSVQTSFAFDVSCTAEKSQFIVHTAYNTLFALWATIQTTNASVCNICPTANASCSLVFSQTTKAANIFGQTFPPSNGSFLPIIEAAYTEISKLELSIIQFAVNSSDFSNVFLNQTILGGQAASHWDFFGWMYVYDWVQGYREVVSFEGDANIIPLISDKYDPIIDEAQKLEIPNNACRYLWGVTVVVTAVLVSVGFLVGIYTLLLRGRIVGRNLFQFNRVVGAVWVSRPLLFVRSLTAIILLSTSPLSFQTKHGYTHFEFNPRSLFETMLVAGESTWITYITYDFLLVLTRKSNSYVAPLASYVAWITVVGIDIASPYRITANLNRKCSIDFVSKKIACTSGDIEVGSSRRVTLIVLIQVLSVVVAVFVVQVFNRIRKTQVRFATGHLLLSGTALGFLHNQSKNEDWILDRASCVMCGLISFQRSIFDLKLWLLVPDSATQTSKIKWGMKMFRRAKLDLKTDEKKLKDCGPPIVSVDSSITLTRRLITLSGLIYVFSTIFGSITYLSLTSSNMANDFWWANYNASREHVFVTRLFNTQLSMRPHVGSIAISDNKFMDDANYTISLSPGVPRIIKPLYLSHLLLTDGSDLGTIIHGLRAMDACLAPWISSQYCWLDFEKKWEMANSAARQTRCEKTYSSNAAVYLESMLRNIKWPQLRSCWGSSLELAFASPLSKTPDGLVWWTNVQSVRTSEADEVNYWKSFGVTEYRTDWQNYKTLGIIETFDIQNAFGITYPMTLKYTNGKFNLASQTSMKMYWGFASDLWAITSSSTSMYKSSLIRQDDKFAFSNRTMELILVENGTLGNADLENSALSVFRQTIGPFGSVDLKRVAVPRSLLTFATNFFDILSHLCVQSADFARIYLSPYSLMRIVYMPPPWSWSNSTSPRTVGGNLLCRELPSTSVGGSMFVMTGAFTGCANSVSEEMRIPSSFRHAAAIGSNFVKTNDTDGICSTITEFSMSSCEDQLLLPSKRLLLNDSLFDPELLIKLQSMAAIAQRDIQAMPIEINQYGKTVNDTIAIMRHQIFDPAYPTFHYVAWLLAMEWATNSREVISIQGDLGMANIMTTHYDDITTLVNPLEIPVNVAYYIRYVCLYVTGIIMCVAALASIYLFINKGYVEGWNLFEINRVVGIVWIGRTFLFIRSMAAICLLSTQVLLLENTNNVWHLVDSTHLLNESSGDRALRIFKTFLAAGEVSWLGYVLNDILVVFTAQYTTAYVIKCTTIVWGAAALLSMLSPPNHKATVQRECKFAHVDFQLVCTSGTIAIGSFGRLMSLVAICIGSIFVCYIYERIRRPTLPPSHQTSFFLSASAKYMFQRDYWMHDEDYCIDPSSAAINGILSVRFSNTIFLFDLKIWRLFVLEVPKEKREIIEQTGKRHLLTAIPLPS</sequence>
<protein>
    <submittedName>
        <fullName evidence="3">Uncharacterized protein</fullName>
    </submittedName>
</protein>
<evidence type="ECO:0000256" key="1">
    <source>
        <dbReference type="SAM" id="MobiDB-lite"/>
    </source>
</evidence>
<comment type="caution">
    <text evidence="3">The sequence shown here is derived from an EMBL/GenBank/DDBJ whole genome shotgun (WGS) entry which is preliminary data.</text>
</comment>
<dbReference type="VEuPathDB" id="FungiDB:AeMF1_010836"/>
<feature type="transmembrane region" description="Helical" evidence="2">
    <location>
        <begin position="680"/>
        <end position="705"/>
    </location>
</feature>
<feature type="transmembrane region" description="Helical" evidence="2">
    <location>
        <begin position="1769"/>
        <end position="1786"/>
    </location>
</feature>
<proteinExistence type="predicted"/>
<feature type="region of interest" description="Disordered" evidence="1">
    <location>
        <begin position="1"/>
        <end position="37"/>
    </location>
</feature>
<feature type="transmembrane region" description="Helical" evidence="2">
    <location>
        <begin position="797"/>
        <end position="816"/>
    </location>
</feature>
<evidence type="ECO:0000256" key="2">
    <source>
        <dbReference type="SAM" id="Phobius"/>
    </source>
</evidence>
<keyword evidence="4" id="KW-1185">Reference proteome</keyword>
<feature type="transmembrane region" description="Helical" evidence="2">
    <location>
        <begin position="79"/>
        <end position="98"/>
    </location>
</feature>
<gene>
    <name evidence="3" type="ORF">Ae201684_013348</name>
</gene>
<keyword evidence="2" id="KW-0812">Transmembrane</keyword>
<evidence type="ECO:0000313" key="3">
    <source>
        <dbReference type="EMBL" id="KAF0729049.1"/>
    </source>
</evidence>
<name>A0A6G0WNW0_9STRA</name>
<dbReference type="Proteomes" id="UP000481153">
    <property type="component" value="Unassembled WGS sequence"/>
</dbReference>
<dbReference type="EMBL" id="VJMJ01000170">
    <property type="protein sequence ID" value="KAF0729049.1"/>
    <property type="molecule type" value="Genomic_DNA"/>
</dbReference>
<accession>A0A6G0WNW0</accession>